<dbReference type="PANTHER" id="PTHR15887:SF1">
    <property type="entry name" value="TRANSMEMBRANE PROTEIN 69"/>
    <property type="match status" value="1"/>
</dbReference>
<feature type="transmembrane region" description="Helical" evidence="1">
    <location>
        <begin position="40"/>
        <end position="63"/>
    </location>
</feature>
<evidence type="ECO:0000313" key="2">
    <source>
        <dbReference type="EMBL" id="NES12125.1"/>
    </source>
</evidence>
<protein>
    <submittedName>
        <fullName evidence="2">DUF3429 domain-containing protein</fullName>
    </submittedName>
</protein>
<sequence length="155" mass="17268">MNVLSLTSPPRHVALLGYGGLLPFIGLALLILGFSEHRLLWATALVTYGAVILSFVGALHWGFAMTAQGMSIEQRRDRFIWSIIPALIAWAATLLPLSWGCLLLVVGFVVHFWQDRHLLQVVSLPAWYLPMRLRLTSVASVCLLLARCHGDHRET</sequence>
<feature type="transmembrane region" description="Helical" evidence="1">
    <location>
        <begin position="12"/>
        <end position="34"/>
    </location>
</feature>
<reference evidence="2 3" key="1">
    <citation type="submission" date="2020-02" db="EMBL/GenBank/DDBJ databases">
        <title>Broccoli isolated Pseudomonas sp.</title>
        <authorList>
            <person name="Fujikawa T."/>
            <person name="Sawada H."/>
        </authorList>
    </citation>
    <scope>NUCLEOTIDE SEQUENCE [LARGE SCALE GENOMIC DNA]</scope>
    <source>
        <strain evidence="2 3">JCM 32154</strain>
    </source>
</reference>
<dbReference type="PANTHER" id="PTHR15887">
    <property type="entry name" value="TRANSMEMBRANE PROTEIN 69"/>
    <property type="match status" value="1"/>
</dbReference>
<feature type="non-terminal residue" evidence="2">
    <location>
        <position position="155"/>
    </location>
</feature>
<gene>
    <name evidence="2" type="ORF">G3O07_24245</name>
</gene>
<keyword evidence="1" id="KW-1133">Transmembrane helix</keyword>
<feature type="transmembrane region" description="Helical" evidence="1">
    <location>
        <begin position="125"/>
        <end position="146"/>
    </location>
</feature>
<dbReference type="EMBL" id="JAAHBT010000490">
    <property type="protein sequence ID" value="NES12125.1"/>
    <property type="molecule type" value="Genomic_DNA"/>
</dbReference>
<comment type="caution">
    <text evidence="2">The sequence shown here is derived from an EMBL/GenBank/DDBJ whole genome shotgun (WGS) entry which is preliminary data.</text>
</comment>
<keyword evidence="3" id="KW-1185">Reference proteome</keyword>
<proteinExistence type="predicted"/>
<dbReference type="InterPro" id="IPR021836">
    <property type="entry name" value="DUF3429"/>
</dbReference>
<dbReference type="Proteomes" id="UP000471751">
    <property type="component" value="Unassembled WGS sequence"/>
</dbReference>
<dbReference type="Pfam" id="PF11911">
    <property type="entry name" value="DUF3429"/>
    <property type="match status" value="1"/>
</dbReference>
<evidence type="ECO:0000256" key="1">
    <source>
        <dbReference type="SAM" id="Phobius"/>
    </source>
</evidence>
<keyword evidence="1" id="KW-0472">Membrane</keyword>
<organism evidence="2 3">
    <name type="scientific">Pseudomonas laurentiana</name>
    <dbReference type="NCBI Taxonomy" id="2364649"/>
    <lineage>
        <taxon>Bacteria</taxon>
        <taxon>Pseudomonadati</taxon>
        <taxon>Pseudomonadota</taxon>
        <taxon>Gammaproteobacteria</taxon>
        <taxon>Pseudomonadales</taxon>
        <taxon>Pseudomonadaceae</taxon>
        <taxon>Pseudomonas</taxon>
    </lineage>
</organism>
<keyword evidence="1" id="KW-0812">Transmembrane</keyword>
<evidence type="ECO:0000313" key="3">
    <source>
        <dbReference type="Proteomes" id="UP000471751"/>
    </source>
</evidence>
<accession>A0A6I5RWV8</accession>
<feature type="transmembrane region" description="Helical" evidence="1">
    <location>
        <begin position="84"/>
        <end position="113"/>
    </location>
</feature>
<name>A0A6I5RWV8_9PSED</name>
<dbReference type="AlphaFoldDB" id="A0A6I5RWV8"/>